<reference evidence="1 2" key="1">
    <citation type="submission" date="2017-08" db="EMBL/GenBank/DDBJ databases">
        <title>Acidophilic green algal genome provides insights into adaptation to an acidic environment.</title>
        <authorList>
            <person name="Hirooka S."/>
            <person name="Hirose Y."/>
            <person name="Kanesaki Y."/>
            <person name="Higuchi S."/>
            <person name="Fujiwara T."/>
            <person name="Onuma R."/>
            <person name="Era A."/>
            <person name="Ohbayashi R."/>
            <person name="Uzuka A."/>
            <person name="Nozaki H."/>
            <person name="Yoshikawa H."/>
            <person name="Miyagishima S.Y."/>
        </authorList>
    </citation>
    <scope>NUCLEOTIDE SEQUENCE [LARGE SCALE GENOMIC DNA]</scope>
    <source>
        <strain evidence="1 2">NIES-2499</strain>
    </source>
</reference>
<keyword evidence="2" id="KW-1185">Reference proteome</keyword>
<dbReference type="Proteomes" id="UP000232323">
    <property type="component" value="Unassembled WGS sequence"/>
</dbReference>
<accession>A0A250XM68</accession>
<sequence>MPPSIKRYNLRQIFHPHIPKLQAHQFEGDETIPLVDLRHKMPPVYDQGDLGSCSANVLCAIYACDNPSLLGSRLFIYYNERSLHGSVSDDSGACLSDGIQALHTSGLCPETMWSYVDDKMRSTAFYSRTVESDIQNIS</sequence>
<dbReference type="EMBL" id="BEGY01000118">
    <property type="protein sequence ID" value="GAX84195.1"/>
    <property type="molecule type" value="Genomic_DNA"/>
</dbReference>
<dbReference type="Gene3D" id="3.90.70.10">
    <property type="entry name" value="Cysteine proteinases"/>
    <property type="match status" value="1"/>
</dbReference>
<protein>
    <recommendedName>
        <fullName evidence="3">Peptidase C1A papain C-terminal domain-containing protein</fullName>
    </recommendedName>
</protein>
<evidence type="ECO:0000313" key="1">
    <source>
        <dbReference type="EMBL" id="GAX84195.1"/>
    </source>
</evidence>
<proteinExistence type="predicted"/>
<evidence type="ECO:0000313" key="2">
    <source>
        <dbReference type="Proteomes" id="UP000232323"/>
    </source>
</evidence>
<gene>
    <name evidence="1" type="ORF">CEUSTIGMA_g11618.t1</name>
</gene>
<dbReference type="OrthoDB" id="640249at2759"/>
<dbReference type="AlphaFoldDB" id="A0A250XM68"/>
<organism evidence="1 2">
    <name type="scientific">Chlamydomonas eustigma</name>
    <dbReference type="NCBI Taxonomy" id="1157962"/>
    <lineage>
        <taxon>Eukaryota</taxon>
        <taxon>Viridiplantae</taxon>
        <taxon>Chlorophyta</taxon>
        <taxon>core chlorophytes</taxon>
        <taxon>Chlorophyceae</taxon>
        <taxon>CS clade</taxon>
        <taxon>Chlamydomonadales</taxon>
        <taxon>Chlamydomonadaceae</taxon>
        <taxon>Chlamydomonas</taxon>
    </lineage>
</organism>
<evidence type="ECO:0008006" key="3">
    <source>
        <dbReference type="Google" id="ProtNLM"/>
    </source>
</evidence>
<name>A0A250XM68_9CHLO</name>
<dbReference type="SUPFAM" id="SSF54001">
    <property type="entry name" value="Cysteine proteinases"/>
    <property type="match status" value="1"/>
</dbReference>
<dbReference type="InterPro" id="IPR038765">
    <property type="entry name" value="Papain-like_cys_pep_sf"/>
</dbReference>
<comment type="caution">
    <text evidence="1">The sequence shown here is derived from an EMBL/GenBank/DDBJ whole genome shotgun (WGS) entry which is preliminary data.</text>
</comment>